<dbReference type="Pfam" id="PF00300">
    <property type="entry name" value="His_Phos_1"/>
    <property type="match status" value="1"/>
</dbReference>
<dbReference type="Proteomes" id="UP001391051">
    <property type="component" value="Unassembled WGS sequence"/>
</dbReference>
<dbReference type="InterPro" id="IPR029033">
    <property type="entry name" value="His_PPase_superfam"/>
</dbReference>
<gene>
    <name evidence="2" type="ORF">PG986_011790</name>
</gene>
<accession>A0ABR1PY43</accession>
<name>A0ABR1PY43_9PEZI</name>
<dbReference type="RefSeq" id="XP_066694708.1">
    <property type="nucleotide sequence ID" value="XM_066848012.1"/>
</dbReference>
<evidence type="ECO:0000313" key="3">
    <source>
        <dbReference type="Proteomes" id="UP001391051"/>
    </source>
</evidence>
<dbReference type="CDD" id="cd07067">
    <property type="entry name" value="HP_PGM_like"/>
    <property type="match status" value="1"/>
</dbReference>
<dbReference type="PANTHER" id="PTHR48100">
    <property type="entry name" value="BROAD-SPECIFICITY PHOSPHATASE YOR283W-RELATED"/>
    <property type="match status" value="1"/>
</dbReference>
<keyword evidence="3" id="KW-1185">Reference proteome</keyword>
<evidence type="ECO:0000313" key="2">
    <source>
        <dbReference type="EMBL" id="KAK7942677.1"/>
    </source>
</evidence>
<dbReference type="InterPro" id="IPR050275">
    <property type="entry name" value="PGM_Phosphatase"/>
</dbReference>
<proteinExistence type="predicted"/>
<reference evidence="2 3" key="1">
    <citation type="submission" date="2023-01" db="EMBL/GenBank/DDBJ databases">
        <title>Analysis of 21 Apiospora genomes using comparative genomics revels a genus with tremendous synthesis potential of carbohydrate active enzymes and secondary metabolites.</title>
        <authorList>
            <person name="Sorensen T."/>
        </authorList>
    </citation>
    <scope>NUCLEOTIDE SEQUENCE [LARGE SCALE GENOMIC DNA]</scope>
    <source>
        <strain evidence="2 3">CBS 24483</strain>
    </source>
</reference>
<sequence>MAPVIYLVRHAQGYHNLNKENEQLRDPDLTELGKQQCADLCKRFPFHDKITHLVASPMRRTIYTCMLSFAPVVESGKVITALPDAQEVSLQPCDHGSDPAKLQAEFGDKVNLSLVPEGWNDKSPKSKYYPDPKLLTARARDARLWLRDLVREAGDDAQVVLVTHGGILHFLTGDWDGYSPTSEPPKSRDIDLDMIGTGWSNTEFRSYEFADSKYEDPNASLKETKSSRRERRGSAIPLTETEQFQLQEAFSNIVRAELKEAKEAAESAQTPPESGVTSVLLEQQPRKGQTVAHNLKPVFLFDPAEEYDRHAAAKPKPA</sequence>
<dbReference type="GeneID" id="92081074"/>
<organism evidence="2 3">
    <name type="scientific">Apiospora aurea</name>
    <dbReference type="NCBI Taxonomy" id="335848"/>
    <lineage>
        <taxon>Eukaryota</taxon>
        <taxon>Fungi</taxon>
        <taxon>Dikarya</taxon>
        <taxon>Ascomycota</taxon>
        <taxon>Pezizomycotina</taxon>
        <taxon>Sordariomycetes</taxon>
        <taxon>Xylariomycetidae</taxon>
        <taxon>Amphisphaeriales</taxon>
        <taxon>Apiosporaceae</taxon>
        <taxon>Apiospora</taxon>
    </lineage>
</organism>
<dbReference type="SUPFAM" id="SSF53254">
    <property type="entry name" value="Phosphoglycerate mutase-like"/>
    <property type="match status" value="1"/>
</dbReference>
<dbReference type="SMART" id="SM00855">
    <property type="entry name" value="PGAM"/>
    <property type="match status" value="1"/>
</dbReference>
<evidence type="ECO:0000256" key="1">
    <source>
        <dbReference type="SAM" id="MobiDB-lite"/>
    </source>
</evidence>
<dbReference type="PANTHER" id="PTHR48100:SF54">
    <property type="entry name" value="PHOSPHATASE SPAC5H10.03-RELATED"/>
    <property type="match status" value="1"/>
</dbReference>
<comment type="caution">
    <text evidence="2">The sequence shown here is derived from an EMBL/GenBank/DDBJ whole genome shotgun (WGS) entry which is preliminary data.</text>
</comment>
<dbReference type="EMBL" id="JAQQWE010000008">
    <property type="protein sequence ID" value="KAK7942677.1"/>
    <property type="molecule type" value="Genomic_DNA"/>
</dbReference>
<dbReference type="Gene3D" id="3.40.50.1240">
    <property type="entry name" value="Phosphoglycerate mutase-like"/>
    <property type="match status" value="1"/>
</dbReference>
<feature type="region of interest" description="Disordered" evidence="1">
    <location>
        <begin position="262"/>
        <end position="288"/>
    </location>
</feature>
<dbReference type="InterPro" id="IPR013078">
    <property type="entry name" value="His_Pase_superF_clade-1"/>
</dbReference>
<feature type="compositionally biased region" description="Polar residues" evidence="1">
    <location>
        <begin position="267"/>
        <end position="281"/>
    </location>
</feature>
<protein>
    <recommendedName>
        <fullName evidence="4">Phosphoglycerate mutase family protein</fullName>
    </recommendedName>
</protein>
<evidence type="ECO:0008006" key="4">
    <source>
        <dbReference type="Google" id="ProtNLM"/>
    </source>
</evidence>